<dbReference type="PANTHER" id="PTHR38926">
    <property type="entry name" value="F-BOX DOMAIN CONTAINING PROTEIN, EXPRESSED"/>
    <property type="match status" value="1"/>
</dbReference>
<evidence type="ECO:0000313" key="2">
    <source>
        <dbReference type="Proteomes" id="UP000294933"/>
    </source>
</evidence>
<dbReference type="OrthoDB" id="2269034at2759"/>
<proteinExistence type="predicted"/>
<dbReference type="Proteomes" id="UP000294933">
    <property type="component" value="Unassembled WGS sequence"/>
</dbReference>
<reference evidence="1 2" key="1">
    <citation type="submission" date="2018-06" db="EMBL/GenBank/DDBJ databases">
        <title>A transcriptomic atlas of mushroom development highlights an independent origin of complex multicellularity.</title>
        <authorList>
            <consortium name="DOE Joint Genome Institute"/>
            <person name="Krizsan K."/>
            <person name="Almasi E."/>
            <person name="Merenyi Z."/>
            <person name="Sahu N."/>
            <person name="Viragh M."/>
            <person name="Koszo T."/>
            <person name="Mondo S."/>
            <person name="Kiss B."/>
            <person name="Balint B."/>
            <person name="Kues U."/>
            <person name="Barry K."/>
            <person name="Hegedus J.C."/>
            <person name="Henrissat B."/>
            <person name="Johnson J."/>
            <person name="Lipzen A."/>
            <person name="Ohm R."/>
            <person name="Nagy I."/>
            <person name="Pangilinan J."/>
            <person name="Yan J."/>
            <person name="Xiong Y."/>
            <person name="Grigoriev I.V."/>
            <person name="Hibbett D.S."/>
            <person name="Nagy L.G."/>
        </authorList>
    </citation>
    <scope>NUCLEOTIDE SEQUENCE [LARGE SCALE GENOMIC DNA]</scope>
    <source>
        <strain evidence="1 2">SZMC22713</strain>
    </source>
</reference>
<evidence type="ECO:0000313" key="1">
    <source>
        <dbReference type="EMBL" id="TDL16596.1"/>
    </source>
</evidence>
<dbReference type="AlphaFoldDB" id="A0A4Y7PNI4"/>
<dbReference type="InterPro" id="IPR032675">
    <property type="entry name" value="LRR_dom_sf"/>
</dbReference>
<name>A0A4Y7PNI4_9AGAM</name>
<dbReference type="SUPFAM" id="SSF52047">
    <property type="entry name" value="RNI-like"/>
    <property type="match status" value="1"/>
</dbReference>
<protein>
    <submittedName>
        <fullName evidence="1">Uncharacterized protein</fullName>
    </submittedName>
</protein>
<keyword evidence="2" id="KW-1185">Reference proteome</keyword>
<dbReference type="PANTHER" id="PTHR38926:SF5">
    <property type="entry name" value="F-BOX AND LEUCINE-RICH REPEAT PROTEIN 6"/>
    <property type="match status" value="1"/>
</dbReference>
<gene>
    <name evidence="1" type="ORF">BD410DRAFT_795156</name>
</gene>
<dbReference type="VEuPathDB" id="FungiDB:BD410DRAFT_795156"/>
<accession>A0A4Y7PNI4</accession>
<dbReference type="EMBL" id="ML170239">
    <property type="protein sequence ID" value="TDL16596.1"/>
    <property type="molecule type" value="Genomic_DNA"/>
</dbReference>
<sequence>MDLDNQVYYHSIKASAIHTFAPELLAKIFLHCLDDEYRHSTRCVSQAPLLLGRVCRTWRTVSVSSPDLWSRIVMVDSELSKIDCKKDLVATELWLSRSGSRPLSICIDYDGKRGSEAFPQLLRLLASQSSRWAEVKMTIPPKFDNIMLAPFQTGQVPQLECFDITEIQLADVVYSFALSSAPRLQEFRYYNDFGGGHIDFGGQTHRIKKIDIVFEMGIDSDSEMEMLGLSLGDLLTCLTNCPLLEQLNIPFTKPWTNPAQETPTIIELSHLRGLALNLSPGIDPGFLFDILFLPALKFLTIYMEHSGNRYTDWPHLRSMLKRSRPPLQHLRVAVPMTEATLIESLSYIPSLTFLSYGRVDCTDSILDSLALGKSDSTKNLCPSLQTIDFGLNFYGDNMPFSPNAMIAMILSRRQHAESTSGKVLEAVRGGAFKFDSVSSNPDIAKCVDKGLKLGYGHQGRRHPIDLP</sequence>
<organism evidence="1 2">
    <name type="scientific">Rickenella mellea</name>
    <dbReference type="NCBI Taxonomy" id="50990"/>
    <lineage>
        <taxon>Eukaryota</taxon>
        <taxon>Fungi</taxon>
        <taxon>Dikarya</taxon>
        <taxon>Basidiomycota</taxon>
        <taxon>Agaricomycotina</taxon>
        <taxon>Agaricomycetes</taxon>
        <taxon>Hymenochaetales</taxon>
        <taxon>Rickenellaceae</taxon>
        <taxon>Rickenella</taxon>
    </lineage>
</organism>
<dbReference type="Gene3D" id="3.80.10.10">
    <property type="entry name" value="Ribonuclease Inhibitor"/>
    <property type="match status" value="1"/>
</dbReference>